<dbReference type="Proteomes" id="UP001524502">
    <property type="component" value="Unassembled WGS sequence"/>
</dbReference>
<proteinExistence type="predicted"/>
<dbReference type="EMBL" id="JANFXK010000005">
    <property type="protein sequence ID" value="MCQ4636338.1"/>
    <property type="molecule type" value="Genomic_DNA"/>
</dbReference>
<name>A0ABT1RMC5_9FIRM</name>
<sequence length="251" mass="29581">MRQVIEEKLKEIEKKEKVTILMAAEAGSRAWGFASPDSDYDVRFIYVRLREDYLKLEGQRDVIEWQLDQTLDINGWDVQKALRLLMKSNPTIFEWCASPILYRSSEAFLRFKELANDCFSVKKTTHHYYNMARANYQNYLKGQQVHLKKYFYVLRPILAARWALDQKTTPPVPFDQLVETQLEPYLIPAVERLLEQKKNTPEMGTSASIGELNTYIEEQLRRIEEQLTSLTDDENRDWGGLNRFFLDLLDV</sequence>
<reference evidence="1 2" key="1">
    <citation type="submission" date="2022-06" db="EMBL/GenBank/DDBJ databases">
        <title>Isolation of gut microbiota from human fecal samples.</title>
        <authorList>
            <person name="Pamer E.G."/>
            <person name="Barat B."/>
            <person name="Waligurski E."/>
            <person name="Medina S."/>
            <person name="Paddock L."/>
            <person name="Mostad J."/>
        </authorList>
    </citation>
    <scope>NUCLEOTIDE SEQUENCE [LARGE SCALE GENOMIC DNA]</scope>
    <source>
        <strain evidence="1 2">SL.3.17</strain>
    </source>
</reference>
<dbReference type="Pfam" id="PF10127">
    <property type="entry name" value="RlaP"/>
    <property type="match status" value="1"/>
</dbReference>
<gene>
    <name evidence="1" type="ORF">NE619_06320</name>
</gene>
<dbReference type="InterPro" id="IPR018775">
    <property type="entry name" value="RlaP"/>
</dbReference>
<organism evidence="1 2">
    <name type="scientific">Anaerovorax odorimutans</name>
    <dbReference type="NCBI Taxonomy" id="109327"/>
    <lineage>
        <taxon>Bacteria</taxon>
        <taxon>Bacillati</taxon>
        <taxon>Bacillota</taxon>
        <taxon>Clostridia</taxon>
        <taxon>Peptostreptococcales</taxon>
        <taxon>Anaerovoracaceae</taxon>
        <taxon>Anaerovorax</taxon>
    </lineage>
</organism>
<dbReference type="PANTHER" id="PTHR34817">
    <property type="entry name" value="NUCLEOTIDYLTRANSFERASE"/>
    <property type="match status" value="1"/>
</dbReference>
<dbReference type="SUPFAM" id="SSF81301">
    <property type="entry name" value="Nucleotidyltransferase"/>
    <property type="match status" value="1"/>
</dbReference>
<evidence type="ECO:0000313" key="2">
    <source>
        <dbReference type="Proteomes" id="UP001524502"/>
    </source>
</evidence>
<dbReference type="PANTHER" id="PTHR34817:SF2">
    <property type="entry name" value="NUCLEOTIDYLTRANSFERASE"/>
    <property type="match status" value="1"/>
</dbReference>
<accession>A0ABT1RMC5</accession>
<dbReference type="RefSeq" id="WP_256131522.1">
    <property type="nucleotide sequence ID" value="NZ_JANFXK010000005.1"/>
</dbReference>
<comment type="caution">
    <text evidence="1">The sequence shown here is derived from an EMBL/GenBank/DDBJ whole genome shotgun (WGS) entry which is preliminary data.</text>
</comment>
<protein>
    <submittedName>
        <fullName evidence="1">Nucleotidyltransferase domain-containing protein</fullName>
    </submittedName>
</protein>
<dbReference type="InterPro" id="IPR043519">
    <property type="entry name" value="NT_sf"/>
</dbReference>
<keyword evidence="2" id="KW-1185">Reference proteome</keyword>
<evidence type="ECO:0000313" key="1">
    <source>
        <dbReference type="EMBL" id="MCQ4636338.1"/>
    </source>
</evidence>